<accession>A0A160KR72</accession>
<dbReference type="KEGG" id="rtn:A6122_0919"/>
<dbReference type="Proteomes" id="UP000077071">
    <property type="component" value="Chromosome"/>
</dbReference>
<dbReference type="STRING" id="33888.A6122_0919"/>
<dbReference type="PATRIC" id="fig|33888.3.peg.1018"/>
<dbReference type="EMBL" id="CP015515">
    <property type="protein sequence ID" value="AND16072.1"/>
    <property type="molecule type" value="Genomic_DNA"/>
</dbReference>
<dbReference type="PANTHER" id="PTHR35333:SF3">
    <property type="entry name" value="BETA-LACTAMASE-TYPE TRANSPEPTIDASE FOLD CONTAINING PROTEIN"/>
    <property type="match status" value="1"/>
</dbReference>
<proteinExistence type="predicted"/>
<evidence type="ECO:0000313" key="3">
    <source>
        <dbReference type="Proteomes" id="UP000077071"/>
    </source>
</evidence>
<dbReference type="InterPro" id="IPR012338">
    <property type="entry name" value="Beta-lactam/transpept-like"/>
</dbReference>
<dbReference type="InterPro" id="IPR045155">
    <property type="entry name" value="Beta-lactam_cat"/>
</dbReference>
<dbReference type="GO" id="GO:0008800">
    <property type="term" value="F:beta-lactamase activity"/>
    <property type="evidence" value="ECO:0007669"/>
    <property type="project" value="InterPro"/>
</dbReference>
<name>A0A160KR72_9MICO</name>
<sequence length="381" mass="40509">MMTTSPTTAAAIDLITSSEPVSQDDIDRRLSPAHRIGPASAVLQTVQAIRLSRPRVVRSTRESDQLTAVHVESEAGIAGIVYVQETAEGRLEGLRLVAAVPPLADADDLRGALSDVAGTVSVLIRDGARLDRSGAEVVAGSSLMKLFLLDAALGAVESGEFSLATDCVIRASDISYLSSGLTPAHIGRSVSLRDLCSLMVLRSDNSAADILLRILGAERILATAESHGLSRALNTPLLSTRDYYRRAWGAAADPAADHATVDALLRANALEDIRYPDGLDYFVTPESIDSVMRRLSERPWTPWLTENRWETAPIIQFKGGSAPGVLAGSWLLVTPDSVKGLTFCLNGDQPLGAIEEVYAFACAEAVLSTGDMSRSDGTRGI</sequence>
<dbReference type="PANTHER" id="PTHR35333">
    <property type="entry name" value="BETA-LACTAMASE"/>
    <property type="match status" value="1"/>
</dbReference>
<evidence type="ECO:0000259" key="1">
    <source>
        <dbReference type="Pfam" id="PF13354"/>
    </source>
</evidence>
<dbReference type="Gene3D" id="3.40.710.10">
    <property type="entry name" value="DD-peptidase/beta-lactamase superfamily"/>
    <property type="match status" value="1"/>
</dbReference>
<protein>
    <recommendedName>
        <fullName evidence="1">Beta-lactamase class A catalytic domain-containing protein</fullName>
    </recommendedName>
</protein>
<dbReference type="Pfam" id="PF13354">
    <property type="entry name" value="Beta-lactamase2"/>
    <property type="match status" value="1"/>
</dbReference>
<gene>
    <name evidence="2" type="ORF">A6122_0919</name>
</gene>
<dbReference type="SUPFAM" id="SSF56601">
    <property type="entry name" value="beta-lactamase/transpeptidase-like"/>
    <property type="match status" value="1"/>
</dbReference>
<dbReference type="GO" id="GO:0046677">
    <property type="term" value="P:response to antibiotic"/>
    <property type="evidence" value="ECO:0007669"/>
    <property type="project" value="InterPro"/>
</dbReference>
<reference evidence="2 3" key="1">
    <citation type="submission" date="2016-05" db="EMBL/GenBank/DDBJ databases">
        <title>Complete genome sequence of Rathayibacter tritici NCPPB 1953.</title>
        <authorList>
            <person name="Park J."/>
            <person name="Lee H.-H."/>
            <person name="Lee S.-W."/>
            <person name="Seo Y.-S."/>
        </authorList>
    </citation>
    <scope>NUCLEOTIDE SEQUENCE [LARGE SCALE GENOMIC DNA]</scope>
    <source>
        <strain evidence="2 3">NCPPB 1953</strain>
    </source>
</reference>
<organism evidence="2 3">
    <name type="scientific">Rathayibacter tritici</name>
    <dbReference type="NCBI Taxonomy" id="33888"/>
    <lineage>
        <taxon>Bacteria</taxon>
        <taxon>Bacillati</taxon>
        <taxon>Actinomycetota</taxon>
        <taxon>Actinomycetes</taxon>
        <taxon>Micrococcales</taxon>
        <taxon>Microbacteriaceae</taxon>
        <taxon>Rathayibacter</taxon>
    </lineage>
</organism>
<dbReference type="AlphaFoldDB" id="A0A160KR72"/>
<keyword evidence="3" id="KW-1185">Reference proteome</keyword>
<dbReference type="GO" id="GO:0030655">
    <property type="term" value="P:beta-lactam antibiotic catabolic process"/>
    <property type="evidence" value="ECO:0007669"/>
    <property type="project" value="InterPro"/>
</dbReference>
<dbReference type="InterPro" id="IPR000871">
    <property type="entry name" value="Beta-lactam_class-A"/>
</dbReference>
<evidence type="ECO:0000313" key="2">
    <source>
        <dbReference type="EMBL" id="AND16072.1"/>
    </source>
</evidence>
<feature type="domain" description="Beta-lactamase class A catalytic" evidence="1">
    <location>
        <begin position="125"/>
        <end position="237"/>
    </location>
</feature>